<gene>
    <name evidence="1" type="ORF">GE061_017744</name>
</gene>
<comment type="caution">
    <text evidence="1">The sequence shown here is derived from an EMBL/GenBank/DDBJ whole genome shotgun (WGS) entry which is preliminary data.</text>
</comment>
<dbReference type="Proteomes" id="UP000466442">
    <property type="component" value="Unassembled WGS sequence"/>
</dbReference>
<protein>
    <submittedName>
        <fullName evidence="1">Uncharacterized protein</fullName>
    </submittedName>
</protein>
<dbReference type="AlphaFoldDB" id="A0A8S9XDY6"/>
<proteinExistence type="predicted"/>
<evidence type="ECO:0000313" key="1">
    <source>
        <dbReference type="EMBL" id="KAF6206511.1"/>
    </source>
</evidence>
<name>A0A8S9XDY6_APOLU</name>
<dbReference type="EMBL" id="WIXP02000008">
    <property type="protein sequence ID" value="KAF6206511.1"/>
    <property type="molecule type" value="Genomic_DNA"/>
</dbReference>
<organism evidence="1 2">
    <name type="scientific">Apolygus lucorum</name>
    <name type="common">Small green plant bug</name>
    <name type="synonym">Lygocoris lucorum</name>
    <dbReference type="NCBI Taxonomy" id="248454"/>
    <lineage>
        <taxon>Eukaryota</taxon>
        <taxon>Metazoa</taxon>
        <taxon>Ecdysozoa</taxon>
        <taxon>Arthropoda</taxon>
        <taxon>Hexapoda</taxon>
        <taxon>Insecta</taxon>
        <taxon>Pterygota</taxon>
        <taxon>Neoptera</taxon>
        <taxon>Paraneoptera</taxon>
        <taxon>Hemiptera</taxon>
        <taxon>Heteroptera</taxon>
        <taxon>Panheteroptera</taxon>
        <taxon>Cimicomorpha</taxon>
        <taxon>Miridae</taxon>
        <taxon>Mirini</taxon>
        <taxon>Apolygus</taxon>
    </lineage>
</organism>
<keyword evidence="2" id="KW-1185">Reference proteome</keyword>
<sequence length="80" mass="9105">MVVRIDDPVLYVQYVHLIDDPMLYMSTSAEFSCYVTPASISLIRRQIVSVTRETSRTAYKPGSFSRQTQKTVSELAHCCN</sequence>
<reference evidence="1" key="1">
    <citation type="journal article" date="2021" name="Mol. Ecol. Resour.">
        <title>Apolygus lucorum genome provides insights into omnivorousness and mesophyll feeding.</title>
        <authorList>
            <person name="Liu Y."/>
            <person name="Liu H."/>
            <person name="Wang H."/>
            <person name="Huang T."/>
            <person name="Liu B."/>
            <person name="Yang B."/>
            <person name="Yin L."/>
            <person name="Li B."/>
            <person name="Zhang Y."/>
            <person name="Zhang S."/>
            <person name="Jiang F."/>
            <person name="Zhang X."/>
            <person name="Ren Y."/>
            <person name="Wang B."/>
            <person name="Wang S."/>
            <person name="Lu Y."/>
            <person name="Wu K."/>
            <person name="Fan W."/>
            <person name="Wang G."/>
        </authorList>
    </citation>
    <scope>NUCLEOTIDE SEQUENCE</scope>
    <source>
        <strain evidence="1">12Hb</strain>
    </source>
</reference>
<evidence type="ECO:0000313" key="2">
    <source>
        <dbReference type="Proteomes" id="UP000466442"/>
    </source>
</evidence>
<accession>A0A8S9XDY6</accession>